<dbReference type="Proteomes" id="UP000254537">
    <property type="component" value="Chromosome"/>
</dbReference>
<dbReference type="PANTHER" id="PTHR43380:SF1">
    <property type="entry name" value="2-OXOISOVALERATE DEHYDROGENASE SUBUNIT ALPHA, MITOCHONDRIAL"/>
    <property type="match status" value="1"/>
</dbReference>
<dbReference type="AlphaFoldDB" id="A0A345Y9A6"/>
<dbReference type="InterPro" id="IPR029061">
    <property type="entry name" value="THDP-binding"/>
</dbReference>
<keyword evidence="4 6" id="KW-0670">Pyruvate</keyword>
<evidence type="ECO:0000259" key="5">
    <source>
        <dbReference type="Pfam" id="PF00676"/>
    </source>
</evidence>
<comment type="subunit">
    <text evidence="4">Heterodimer of an alpha and a beta chain.</text>
</comment>
<evidence type="ECO:0000256" key="2">
    <source>
        <dbReference type="ARBA" id="ARBA00023002"/>
    </source>
</evidence>
<dbReference type="Pfam" id="PF00676">
    <property type="entry name" value="E1_dh"/>
    <property type="match status" value="1"/>
</dbReference>
<dbReference type="OrthoDB" id="9766715at2"/>
<dbReference type="Gene3D" id="3.40.50.970">
    <property type="match status" value="1"/>
</dbReference>
<dbReference type="SUPFAM" id="SSF52518">
    <property type="entry name" value="Thiamin diphosphate-binding fold (THDP-binding)"/>
    <property type="match status" value="1"/>
</dbReference>
<evidence type="ECO:0000256" key="1">
    <source>
        <dbReference type="ARBA" id="ARBA00001964"/>
    </source>
</evidence>
<dbReference type="InterPro" id="IPR050771">
    <property type="entry name" value="Alpha-ketoacid_DH_E1_comp"/>
</dbReference>
<protein>
    <recommendedName>
        <fullName evidence="4">Pyruvate dehydrogenase E1 component subunit alpha</fullName>
        <ecNumber evidence="4">1.2.4.1</ecNumber>
    </recommendedName>
</protein>
<comment type="cofactor">
    <cofactor evidence="1 4">
        <name>thiamine diphosphate</name>
        <dbReference type="ChEBI" id="CHEBI:58937"/>
    </cofactor>
</comment>
<evidence type="ECO:0000256" key="4">
    <source>
        <dbReference type="RuleBase" id="RU366007"/>
    </source>
</evidence>
<comment type="catalytic activity">
    <reaction evidence="4">
        <text>N(6)-[(R)-lipoyl]-L-lysyl-[protein] + pyruvate + H(+) = N(6)-[(R)-S(8)-acetyldihydrolipoyl]-L-lysyl-[protein] + CO2</text>
        <dbReference type="Rhea" id="RHEA:19189"/>
        <dbReference type="Rhea" id="RHEA-COMP:10474"/>
        <dbReference type="Rhea" id="RHEA-COMP:10478"/>
        <dbReference type="ChEBI" id="CHEBI:15361"/>
        <dbReference type="ChEBI" id="CHEBI:15378"/>
        <dbReference type="ChEBI" id="CHEBI:16526"/>
        <dbReference type="ChEBI" id="CHEBI:83099"/>
        <dbReference type="ChEBI" id="CHEBI:83111"/>
        <dbReference type="EC" id="1.2.4.1"/>
    </reaction>
</comment>
<keyword evidence="2 4" id="KW-0560">Oxidoreductase</keyword>
<gene>
    <name evidence="6" type="primary">pdhA</name>
    <name evidence="6" type="ORF">DWG20_14305</name>
</gene>
<sequence length="357" mass="38348">MKTAAQFSVPYFQFLDARGELAEPPPGLALNALIPVYRTMAFTRAFDARAVALQRTGQLRTFPSSLGEEAATVGLASVMRAEDVLLPTYRETGAFLWRGVTPVEIFLYWAGDERGSCVAGPREDFPISVPIASHCGHATGVAAAFQHRKQARVAVCVLGDGATSKGDFYEAVNLAGIWRLPTVFVVINNGWAISVPAARQTACATFAQKAIAGGIPGVQADGNDVVAVRHVVGQAIERARSGDGPTVVELLSYRLTDHTTADDARRYRSAEEVSAAWAEEPLVRLRKLLAREGLWAKADEEALIADNQARLEAAVAEYLATPPQPLTSIVDYLYAELPAELVAQRAELAAREGGHHG</sequence>
<dbReference type="GO" id="GO:0009083">
    <property type="term" value="P:branched-chain amino acid catabolic process"/>
    <property type="evidence" value="ECO:0007669"/>
    <property type="project" value="TreeGrafter"/>
</dbReference>
<dbReference type="EC" id="1.2.4.1" evidence="4"/>
<dbReference type="EMBL" id="CP031337">
    <property type="protein sequence ID" value="AXK40508.1"/>
    <property type="molecule type" value="Genomic_DNA"/>
</dbReference>
<feature type="domain" description="Dehydrogenase E1 component" evidence="5">
    <location>
        <begin position="37"/>
        <end position="321"/>
    </location>
</feature>
<comment type="function">
    <text evidence="4">The pyruvate dehydrogenase complex catalyzes the overall conversion of pyruvate to acetyl-CoA and CO(2). It contains multiple copies of three enzymatic components: pyruvate dehydrogenase (E1), dihydrolipoamide acetyltransferase (E2) and lipoamide dehydrogenase (E3).</text>
</comment>
<proteinExistence type="predicted"/>
<dbReference type="InterPro" id="IPR001017">
    <property type="entry name" value="DH_E1"/>
</dbReference>
<evidence type="ECO:0000313" key="7">
    <source>
        <dbReference type="Proteomes" id="UP000254537"/>
    </source>
</evidence>
<dbReference type="InterPro" id="IPR017596">
    <property type="entry name" value="PdhA/BkdA"/>
</dbReference>
<reference evidence="6 7" key="1">
    <citation type="submission" date="2018-07" db="EMBL/GenBank/DDBJ databases">
        <title>Crenobacter cavernae sp. nov., isolated from a karst cave.</title>
        <authorList>
            <person name="Zhu H."/>
        </authorList>
    </citation>
    <scope>NUCLEOTIDE SEQUENCE [LARGE SCALE GENOMIC DNA]</scope>
    <source>
        <strain evidence="6 7">K1W11S-77</strain>
    </source>
</reference>
<organism evidence="6 7">
    <name type="scientific">Crenobacter cavernae</name>
    <dbReference type="NCBI Taxonomy" id="2290923"/>
    <lineage>
        <taxon>Bacteria</taxon>
        <taxon>Pseudomonadati</taxon>
        <taxon>Pseudomonadota</taxon>
        <taxon>Betaproteobacteria</taxon>
        <taxon>Neisseriales</taxon>
        <taxon>Neisseriaceae</taxon>
        <taxon>Crenobacter</taxon>
    </lineage>
</organism>
<dbReference type="CDD" id="cd02000">
    <property type="entry name" value="TPP_E1_PDC_ADC_BCADC"/>
    <property type="match status" value="1"/>
</dbReference>
<accession>A0A345Y9A6</accession>
<name>A0A345Y9A6_9NEIS</name>
<keyword evidence="3 4" id="KW-0786">Thiamine pyrophosphate</keyword>
<dbReference type="NCBIfam" id="TIGR03181">
    <property type="entry name" value="PDH_E1_alph_x"/>
    <property type="match status" value="1"/>
</dbReference>
<dbReference type="GO" id="GO:0004739">
    <property type="term" value="F:pyruvate dehydrogenase (acetyl-transferring) activity"/>
    <property type="evidence" value="ECO:0007669"/>
    <property type="project" value="UniProtKB-UniRule"/>
</dbReference>
<evidence type="ECO:0000313" key="6">
    <source>
        <dbReference type="EMBL" id="AXK40508.1"/>
    </source>
</evidence>
<dbReference type="RefSeq" id="WP_115434435.1">
    <property type="nucleotide sequence ID" value="NZ_CP031337.1"/>
</dbReference>
<dbReference type="PANTHER" id="PTHR43380">
    <property type="entry name" value="2-OXOISOVALERATE DEHYDROGENASE SUBUNIT ALPHA, MITOCHONDRIAL"/>
    <property type="match status" value="1"/>
</dbReference>
<evidence type="ECO:0000256" key="3">
    <source>
        <dbReference type="ARBA" id="ARBA00023052"/>
    </source>
</evidence>
<dbReference type="KEGG" id="ccah:DWG20_14305"/>